<dbReference type="Pfam" id="PF03567">
    <property type="entry name" value="Sulfotransfer_2"/>
    <property type="match status" value="1"/>
</dbReference>
<evidence type="ECO:0008006" key="4">
    <source>
        <dbReference type="Google" id="ProtNLM"/>
    </source>
</evidence>
<comment type="caution">
    <text evidence="2">The sequence shown here is derived from an EMBL/GenBank/DDBJ whole genome shotgun (WGS) entry which is preliminary data.</text>
</comment>
<feature type="signal peptide" evidence="1">
    <location>
        <begin position="1"/>
        <end position="19"/>
    </location>
</feature>
<evidence type="ECO:0000313" key="2">
    <source>
        <dbReference type="EMBL" id="CAJ1387421.1"/>
    </source>
</evidence>
<proteinExistence type="predicted"/>
<name>A0AA36IIL3_9DINO</name>
<keyword evidence="1" id="KW-0732">Signal</keyword>
<accession>A0AA36IIL3</accession>
<gene>
    <name evidence="2" type="ORF">EVOR1521_LOCUS13506</name>
</gene>
<dbReference type="GO" id="GO:0008146">
    <property type="term" value="F:sulfotransferase activity"/>
    <property type="evidence" value="ECO:0007669"/>
    <property type="project" value="InterPro"/>
</dbReference>
<feature type="chain" id="PRO_5041343032" description="Sulfotransferase" evidence="1">
    <location>
        <begin position="20"/>
        <end position="367"/>
    </location>
</feature>
<keyword evidence="3" id="KW-1185">Reference proteome</keyword>
<dbReference type="Proteomes" id="UP001178507">
    <property type="component" value="Unassembled WGS sequence"/>
</dbReference>
<dbReference type="AlphaFoldDB" id="A0AA36IIL3"/>
<protein>
    <recommendedName>
        <fullName evidence="4">Sulfotransferase</fullName>
    </recommendedName>
</protein>
<dbReference type="GO" id="GO:0016020">
    <property type="term" value="C:membrane"/>
    <property type="evidence" value="ECO:0007669"/>
    <property type="project" value="InterPro"/>
</dbReference>
<sequence>MWAFLQLPALVTLLEVTRTVSVSDNGCVQAGPESPEDQDFFLQLALHLDAPSTEEVQHLVSLLLVARKECPKATEACLPALSELRLAVWPHVQAETNSSFLPWMPSGHLDNVADEDTQGGGVSSTRSMFYRHVFKAAGINTWANLHQVTRDFYRAPYAATCKHFHLVDATRRTAFAFVRDPISRFISGYSELEYRSRAAIGWPKLENLSQALQGHPVGSPERAAAFFIEFLQSGIENNGHVRPQIEFFLPVGGCSIPMDFIGRTEHLPDDWVKMFALQNETVPPFDNALATHYHDDRDKKGMESFLGVARADSTDASAPHTGSRYLRALCWLFLADFAVFQYEIPNECQQEPMKSVLALVRKASKAS</sequence>
<dbReference type="InterPro" id="IPR005331">
    <property type="entry name" value="Sulfotransferase"/>
</dbReference>
<organism evidence="2 3">
    <name type="scientific">Effrenium voratum</name>
    <dbReference type="NCBI Taxonomy" id="2562239"/>
    <lineage>
        <taxon>Eukaryota</taxon>
        <taxon>Sar</taxon>
        <taxon>Alveolata</taxon>
        <taxon>Dinophyceae</taxon>
        <taxon>Suessiales</taxon>
        <taxon>Symbiodiniaceae</taxon>
        <taxon>Effrenium</taxon>
    </lineage>
</organism>
<evidence type="ECO:0000313" key="3">
    <source>
        <dbReference type="Proteomes" id="UP001178507"/>
    </source>
</evidence>
<evidence type="ECO:0000256" key="1">
    <source>
        <dbReference type="SAM" id="SignalP"/>
    </source>
</evidence>
<dbReference type="EMBL" id="CAUJNA010001514">
    <property type="protein sequence ID" value="CAJ1387421.1"/>
    <property type="molecule type" value="Genomic_DNA"/>
</dbReference>
<reference evidence="2" key="1">
    <citation type="submission" date="2023-08" db="EMBL/GenBank/DDBJ databases">
        <authorList>
            <person name="Chen Y."/>
            <person name="Shah S."/>
            <person name="Dougan E. K."/>
            <person name="Thang M."/>
            <person name="Chan C."/>
        </authorList>
    </citation>
    <scope>NUCLEOTIDE SEQUENCE</scope>
</reference>